<proteinExistence type="inferred from homology"/>
<keyword evidence="3" id="KW-0378">Hydrolase</keyword>
<dbReference type="RefSeq" id="WP_092555565.1">
    <property type="nucleotide sequence ID" value="NZ_LT629758.1"/>
</dbReference>
<dbReference type="InterPro" id="IPR015500">
    <property type="entry name" value="Peptidase_S8_subtilisin-rel"/>
</dbReference>
<evidence type="ECO:0000256" key="1">
    <source>
        <dbReference type="ARBA" id="ARBA00011073"/>
    </source>
</evidence>
<dbReference type="SUPFAM" id="SSF52743">
    <property type="entry name" value="Subtilisin-like"/>
    <property type="match status" value="1"/>
</dbReference>
<reference evidence="7 8" key="1">
    <citation type="submission" date="2016-10" db="EMBL/GenBank/DDBJ databases">
        <authorList>
            <person name="de Groot N.N."/>
        </authorList>
    </citation>
    <scope>NUCLEOTIDE SEQUENCE [LARGE SCALE GENOMIC DNA]</scope>
    <source>
        <strain evidence="7 8">DSM 43941</strain>
    </source>
</reference>
<dbReference type="InterPro" id="IPR050131">
    <property type="entry name" value="Peptidase_S8_subtilisin-like"/>
</dbReference>
<dbReference type="InterPro" id="IPR036852">
    <property type="entry name" value="Peptidase_S8/S53_dom_sf"/>
</dbReference>
<dbReference type="CDD" id="cd04847">
    <property type="entry name" value="Peptidases_S8_Subtilisin_like_2"/>
    <property type="match status" value="1"/>
</dbReference>
<gene>
    <name evidence="7" type="ORF">SAMN04489716_9129</name>
</gene>
<sequence>MAERDRSHIFLQQPAQAEPYTPPSTGRNGKGLAAPANRQAHVQQLQQQFVSAEQQAATRRDQQPTVVVDGAVDGIHLTFESFPGVELALASLDSRRGKVHPELLSVHERTDPTGTIAVATVFVPEGTLGRFLRLLQQYAETATDPKPRNANLIDRIASVRLATIQALWTDAVEDCPEPGVTAWWEVWLRRRDGQELNRFLQLTTQLQLRTGGQALGFDERTVVMVEATSDDLTVALDVLDDIAELRQPREAPEILVAEPASEQGQWVQQLADRLSPAETNAPAVCILDTGVQREHPLLSASLEPADCHACDPAWGLLDQDGHGTTMAGLALYGDLGEVLTSASLLRLRHRLESVKVFSPRSPASPPELYGAVTADAASRAEIQAPLRRRVFSLAVTAPAMADGHAGTSHQTGQPTSWSASIDALAAGRSIDIDDNGLVFLDEPDPAARRLFVISAGNVEPQHFDADHLTRSDLEPVHDPAQAWNALTVGAFTNRDVLDDPDPMWHGWSPVAARGELSPYSTTSVTFRPAWPTKPDIVLEGGNIARSPAGTAYDTPASLQLITTRRRDLDSRLLTVTSATSAATAQAAHLAARITADHPHMWPETIRALIVHSAQWTPAMLNRFGGRNKTQTLLLLRRYGMGVPDLLRATRSATDALTLVVEDTIRPFEQGRMREMHLHDFPWPADVLEQLGETPVRLRVTLSYFIEPNPANRGWRRRYSYASHLLRFDVRRPYESLDDFRKRLNKQALAEEERRPSGAADAGWVLGAKARSSGSVHSDIWQGSAVDLASRGAVAIFPVSGWWKENPARDRSEQGARYALVVSVETPGQDVDVWTPVAQQVGVPVQVHL</sequence>
<dbReference type="GO" id="GO:0006508">
    <property type="term" value="P:proteolysis"/>
    <property type="evidence" value="ECO:0007669"/>
    <property type="project" value="UniProtKB-KW"/>
</dbReference>
<comment type="similarity">
    <text evidence="1">Belongs to the peptidase S8 family.</text>
</comment>
<evidence type="ECO:0000256" key="5">
    <source>
        <dbReference type="SAM" id="MobiDB-lite"/>
    </source>
</evidence>
<feature type="domain" description="Peptidase S8/S53" evidence="6">
    <location>
        <begin position="281"/>
        <end position="641"/>
    </location>
</feature>
<dbReference type="STRING" id="113562.SAMN04489716_9129"/>
<name>A0A1H2DC32_9ACTN</name>
<dbReference type="Proteomes" id="UP000198688">
    <property type="component" value="Chromosome I"/>
</dbReference>
<evidence type="ECO:0000256" key="4">
    <source>
        <dbReference type="ARBA" id="ARBA00022825"/>
    </source>
</evidence>
<dbReference type="EMBL" id="LT629758">
    <property type="protein sequence ID" value="SDT80261.1"/>
    <property type="molecule type" value="Genomic_DNA"/>
</dbReference>
<keyword evidence="8" id="KW-1185">Reference proteome</keyword>
<dbReference type="PANTHER" id="PTHR43806">
    <property type="entry name" value="PEPTIDASE S8"/>
    <property type="match status" value="1"/>
</dbReference>
<evidence type="ECO:0000313" key="8">
    <source>
        <dbReference type="Proteomes" id="UP000198688"/>
    </source>
</evidence>
<feature type="region of interest" description="Disordered" evidence="5">
    <location>
        <begin position="1"/>
        <end position="37"/>
    </location>
</feature>
<evidence type="ECO:0000313" key="7">
    <source>
        <dbReference type="EMBL" id="SDT80261.1"/>
    </source>
</evidence>
<evidence type="ECO:0000259" key="6">
    <source>
        <dbReference type="Pfam" id="PF00082"/>
    </source>
</evidence>
<keyword evidence="2" id="KW-0645">Protease</keyword>
<dbReference type="PANTHER" id="PTHR43806:SF11">
    <property type="entry name" value="CEREVISIN-RELATED"/>
    <property type="match status" value="1"/>
</dbReference>
<dbReference type="GO" id="GO:0004252">
    <property type="term" value="F:serine-type endopeptidase activity"/>
    <property type="evidence" value="ECO:0007669"/>
    <property type="project" value="InterPro"/>
</dbReference>
<dbReference type="Gene3D" id="3.40.50.200">
    <property type="entry name" value="Peptidase S8/S53 domain"/>
    <property type="match status" value="1"/>
</dbReference>
<organism evidence="7 8">
    <name type="scientific">Actinoplanes derwentensis</name>
    <dbReference type="NCBI Taxonomy" id="113562"/>
    <lineage>
        <taxon>Bacteria</taxon>
        <taxon>Bacillati</taxon>
        <taxon>Actinomycetota</taxon>
        <taxon>Actinomycetes</taxon>
        <taxon>Micromonosporales</taxon>
        <taxon>Micromonosporaceae</taxon>
        <taxon>Actinoplanes</taxon>
    </lineage>
</organism>
<dbReference type="InterPro" id="IPR000209">
    <property type="entry name" value="Peptidase_S8/S53_dom"/>
</dbReference>
<dbReference type="AlphaFoldDB" id="A0A1H2DC32"/>
<dbReference type="Pfam" id="PF00082">
    <property type="entry name" value="Peptidase_S8"/>
    <property type="match status" value="1"/>
</dbReference>
<evidence type="ECO:0000256" key="3">
    <source>
        <dbReference type="ARBA" id="ARBA00022801"/>
    </source>
</evidence>
<accession>A0A1H2DC32</accession>
<keyword evidence="4" id="KW-0720">Serine protease</keyword>
<dbReference type="InterPro" id="IPR034074">
    <property type="entry name" value="Y4bN_pept_dom"/>
</dbReference>
<dbReference type="PRINTS" id="PR00723">
    <property type="entry name" value="SUBTILISIN"/>
</dbReference>
<protein>
    <submittedName>
        <fullName evidence="7">Subtilase family protein</fullName>
    </submittedName>
</protein>
<evidence type="ECO:0000256" key="2">
    <source>
        <dbReference type="ARBA" id="ARBA00022670"/>
    </source>
</evidence>
<dbReference type="OrthoDB" id="9768989at2"/>